<name>A0A8J3AS12_9BURK</name>
<comment type="caution">
    <text evidence="1">The sequence shown here is derived from an EMBL/GenBank/DDBJ whole genome shotgun (WGS) entry which is preliminary data.</text>
</comment>
<dbReference type="PIRSF" id="PIRSF015283">
    <property type="entry name" value="Regulatory_RpfE"/>
    <property type="match status" value="1"/>
</dbReference>
<sequence>MPYNRGMNRLDLLLPFSLTPPELARDLQKELSVPSLAMLLGRGKSTAMVTNDAFSRTLPHEAWLFENAAATSTDNSPPLARYLAHDAGMSLDEGFWFILQPFHLHVARDHLVLTDPRQLRISEEESQALFSSAQSVFSEDGKDLFYVSPSIWLLRADDWHGLRTSTPDAACGHNVDIWTPQGDRAREWRRLQNEVQMHWHDHAVNDARTGRGLKPINSVWLWGGAKAGTSTMRRFETAFSSTQSTPLLAALQTRQISDASTLLSTSAGHAILVLDDLSEPALTEDWAEWIARMNSMEERWFAPLLAALRQGQLKQLGITLNHHATLKTIDISKSALRKFWKKPALTALAA</sequence>
<proteinExistence type="predicted"/>
<gene>
    <name evidence="1" type="ORF">GCM10008066_10560</name>
</gene>
<organism evidence="1 2">
    <name type="scientific">Oxalicibacterium faecigallinarum</name>
    <dbReference type="NCBI Taxonomy" id="573741"/>
    <lineage>
        <taxon>Bacteria</taxon>
        <taxon>Pseudomonadati</taxon>
        <taxon>Pseudomonadota</taxon>
        <taxon>Betaproteobacteria</taxon>
        <taxon>Burkholderiales</taxon>
        <taxon>Oxalobacteraceae</taxon>
        <taxon>Oxalicibacterium</taxon>
    </lineage>
</organism>
<accession>A0A8J3AS12</accession>
<evidence type="ECO:0000313" key="2">
    <source>
        <dbReference type="Proteomes" id="UP000642180"/>
    </source>
</evidence>
<dbReference type="EMBL" id="BMDI01000001">
    <property type="protein sequence ID" value="GGI17754.1"/>
    <property type="molecule type" value="Genomic_DNA"/>
</dbReference>
<dbReference type="InterPro" id="IPR016631">
    <property type="entry name" value="Regulatory_RpfE"/>
</dbReference>
<evidence type="ECO:0008006" key="3">
    <source>
        <dbReference type="Google" id="ProtNLM"/>
    </source>
</evidence>
<keyword evidence="2" id="KW-1185">Reference proteome</keyword>
<protein>
    <recommendedName>
        <fullName evidence="3">Phosphoglycerate mutase</fullName>
    </recommendedName>
</protein>
<dbReference type="AlphaFoldDB" id="A0A8J3AS12"/>
<reference evidence="2" key="1">
    <citation type="journal article" date="2019" name="Int. J. Syst. Evol. Microbiol.">
        <title>The Global Catalogue of Microorganisms (GCM) 10K type strain sequencing project: providing services to taxonomists for standard genome sequencing and annotation.</title>
        <authorList>
            <consortium name="The Broad Institute Genomics Platform"/>
            <consortium name="The Broad Institute Genome Sequencing Center for Infectious Disease"/>
            <person name="Wu L."/>
            <person name="Ma J."/>
        </authorList>
    </citation>
    <scope>NUCLEOTIDE SEQUENCE [LARGE SCALE GENOMIC DNA]</scope>
    <source>
        <strain evidence="2">CCM 2767</strain>
    </source>
</reference>
<dbReference type="Proteomes" id="UP000642180">
    <property type="component" value="Unassembled WGS sequence"/>
</dbReference>
<evidence type="ECO:0000313" key="1">
    <source>
        <dbReference type="EMBL" id="GGI17754.1"/>
    </source>
</evidence>